<dbReference type="SUPFAM" id="SSF88713">
    <property type="entry name" value="Glycoside hydrolase/deacetylase"/>
    <property type="match status" value="1"/>
</dbReference>
<dbReference type="Gene3D" id="3.20.20.370">
    <property type="entry name" value="Glycoside hydrolase/deacetylase"/>
    <property type="match status" value="1"/>
</dbReference>
<protein>
    <recommendedName>
        <fullName evidence="5">Divergent polysaccharide deacetylase family protein</fullName>
    </recommendedName>
</protein>
<dbReference type="GO" id="GO:0005975">
    <property type="term" value="P:carbohydrate metabolic process"/>
    <property type="evidence" value="ECO:0007669"/>
    <property type="project" value="InterPro"/>
</dbReference>
<evidence type="ECO:0000256" key="1">
    <source>
        <dbReference type="SAM" id="MobiDB-lite"/>
    </source>
</evidence>
<dbReference type="PANTHER" id="PTHR30105">
    <property type="entry name" value="UNCHARACTERIZED YIBQ-RELATED"/>
    <property type="match status" value="1"/>
</dbReference>
<keyword evidence="4" id="KW-1185">Reference proteome</keyword>
<sequence>MSEAPMANDLSTPLTGRRRQKQETAARFHFPLARLLFTVIFLIIGGVALRLILVEDPDGGRPSTEVAITSTRDGNSIAQNVASGPATITADPNQFPADGSMVAVPAPGSAMPTPGQSPNSFGILPDLSEETAHGAIPRTSGTGLTPFLAYRRDAGTLAASSQPMIAIVVTGLGINEQGSLDTIDQLPGEVTLAFAPYGRSLPTTVAAARSAGHEVMLEIPLEPFDYPQNDPGPHTMLTGETPRNNLEKLFWLMARFGGYFGVINNMGARFTASATDMAPIMEELGARGLGYLDDGSSNRSVAAQLAGANNVPFSRAGQVIDANPARASILSALASLEAQAMDTGSALGIISALPISVQAVSEWSRELDAKGIALVPASALMQ</sequence>
<dbReference type="PANTHER" id="PTHR30105:SF2">
    <property type="entry name" value="DIVERGENT POLYSACCHARIDE DEACETYLASE SUPERFAMILY"/>
    <property type="match status" value="1"/>
</dbReference>
<evidence type="ECO:0000313" key="4">
    <source>
        <dbReference type="Proteomes" id="UP000547011"/>
    </source>
</evidence>
<proteinExistence type="predicted"/>
<accession>A0A7W6NBF0</accession>
<dbReference type="AlphaFoldDB" id="A0A7W6NBF0"/>
<organism evidence="3 4">
    <name type="scientific">Devosia subaequoris</name>
    <dbReference type="NCBI Taxonomy" id="395930"/>
    <lineage>
        <taxon>Bacteria</taxon>
        <taxon>Pseudomonadati</taxon>
        <taxon>Pseudomonadota</taxon>
        <taxon>Alphaproteobacteria</taxon>
        <taxon>Hyphomicrobiales</taxon>
        <taxon>Devosiaceae</taxon>
        <taxon>Devosia</taxon>
    </lineage>
</organism>
<reference evidence="3 4" key="1">
    <citation type="submission" date="2020-08" db="EMBL/GenBank/DDBJ databases">
        <title>Genomic Encyclopedia of Type Strains, Phase IV (KMG-IV): sequencing the most valuable type-strain genomes for metagenomic binning, comparative biology and taxonomic classification.</title>
        <authorList>
            <person name="Goeker M."/>
        </authorList>
    </citation>
    <scope>NUCLEOTIDE SEQUENCE [LARGE SCALE GENOMIC DNA]</scope>
    <source>
        <strain evidence="3 4">DSM 23447</strain>
    </source>
</reference>
<comment type="caution">
    <text evidence="3">The sequence shown here is derived from an EMBL/GenBank/DDBJ whole genome shotgun (WGS) entry which is preliminary data.</text>
</comment>
<dbReference type="InterPro" id="IPR011330">
    <property type="entry name" value="Glyco_hydro/deAcase_b/a-brl"/>
</dbReference>
<evidence type="ECO:0000313" key="3">
    <source>
        <dbReference type="EMBL" id="MBB4052494.1"/>
    </source>
</evidence>
<dbReference type="InterPro" id="IPR006837">
    <property type="entry name" value="Divergent_DAC"/>
</dbReference>
<name>A0A7W6NBF0_9HYPH</name>
<dbReference type="Proteomes" id="UP000547011">
    <property type="component" value="Unassembled WGS sequence"/>
</dbReference>
<dbReference type="Pfam" id="PF04748">
    <property type="entry name" value="Polysacc_deac_2"/>
    <property type="match status" value="1"/>
</dbReference>
<keyword evidence="2" id="KW-1133">Transmembrane helix</keyword>
<dbReference type="RefSeq" id="WP_183311192.1">
    <property type="nucleotide sequence ID" value="NZ_JACIEW010000004.1"/>
</dbReference>
<keyword evidence="2" id="KW-0472">Membrane</keyword>
<evidence type="ECO:0008006" key="5">
    <source>
        <dbReference type="Google" id="ProtNLM"/>
    </source>
</evidence>
<dbReference type="CDD" id="cd10936">
    <property type="entry name" value="CE4_DAC2"/>
    <property type="match status" value="1"/>
</dbReference>
<dbReference type="EMBL" id="JACIEW010000004">
    <property type="protein sequence ID" value="MBB4052494.1"/>
    <property type="molecule type" value="Genomic_DNA"/>
</dbReference>
<feature type="region of interest" description="Disordered" evidence="1">
    <location>
        <begin position="1"/>
        <end position="20"/>
    </location>
</feature>
<feature type="transmembrane region" description="Helical" evidence="2">
    <location>
        <begin position="28"/>
        <end position="53"/>
    </location>
</feature>
<keyword evidence="2" id="KW-0812">Transmembrane</keyword>
<gene>
    <name evidence="3" type="ORF">GGR20_002137</name>
</gene>
<evidence type="ECO:0000256" key="2">
    <source>
        <dbReference type="SAM" id="Phobius"/>
    </source>
</evidence>